<evidence type="ECO:0000256" key="7">
    <source>
        <dbReference type="ARBA" id="ARBA00023212"/>
    </source>
</evidence>
<dbReference type="GO" id="GO:0005874">
    <property type="term" value="C:microtubule"/>
    <property type="evidence" value="ECO:0007669"/>
    <property type="project" value="UniProtKB-KW"/>
</dbReference>
<evidence type="ECO:0000256" key="6">
    <source>
        <dbReference type="ARBA" id="ARBA00023175"/>
    </source>
</evidence>
<dbReference type="GO" id="GO:0030286">
    <property type="term" value="C:dynein complex"/>
    <property type="evidence" value="ECO:0007669"/>
    <property type="project" value="UniProtKB-KW"/>
</dbReference>
<evidence type="ECO:0000313" key="9">
    <source>
        <dbReference type="Proteomes" id="UP001143981"/>
    </source>
</evidence>
<evidence type="ECO:0000256" key="5">
    <source>
        <dbReference type="ARBA" id="ARBA00023017"/>
    </source>
</evidence>
<evidence type="ECO:0000256" key="1">
    <source>
        <dbReference type="ARBA" id="ARBA00004245"/>
    </source>
</evidence>
<comment type="similarity">
    <text evidence="2">Belongs to the dynein light intermediate chain family.</text>
</comment>
<comment type="subcellular location">
    <subcellularLocation>
        <location evidence="1">Cytoplasm</location>
        <location evidence="1">Cytoskeleton</location>
    </subcellularLocation>
</comment>
<evidence type="ECO:0000313" key="8">
    <source>
        <dbReference type="EMBL" id="KAJ1722061.1"/>
    </source>
</evidence>
<dbReference type="EMBL" id="JANBOI010002408">
    <property type="protein sequence ID" value="KAJ1722061.1"/>
    <property type="molecule type" value="Genomic_DNA"/>
</dbReference>
<comment type="caution">
    <text evidence="8">The sequence shown here is derived from an EMBL/GenBank/DDBJ whole genome shotgun (WGS) entry which is preliminary data.</text>
</comment>
<organism evidence="8 9">
    <name type="scientific">Coemansia biformis</name>
    <dbReference type="NCBI Taxonomy" id="1286918"/>
    <lineage>
        <taxon>Eukaryota</taxon>
        <taxon>Fungi</taxon>
        <taxon>Fungi incertae sedis</taxon>
        <taxon>Zoopagomycota</taxon>
        <taxon>Kickxellomycotina</taxon>
        <taxon>Kickxellomycetes</taxon>
        <taxon>Kickxellales</taxon>
        <taxon>Kickxellaceae</taxon>
        <taxon>Coemansia</taxon>
    </lineage>
</organism>
<keyword evidence="4" id="KW-0493">Microtubule</keyword>
<keyword evidence="3" id="KW-0963">Cytoplasm</keyword>
<dbReference type="InterPro" id="IPR027417">
    <property type="entry name" value="P-loop_NTPase"/>
</dbReference>
<protein>
    <submittedName>
        <fullName evidence="8">Uncharacterized protein</fullName>
    </submittedName>
</protein>
<dbReference type="Gene3D" id="3.40.50.300">
    <property type="entry name" value="P-loop containing nucleotide triphosphate hydrolases"/>
    <property type="match status" value="1"/>
</dbReference>
<name>A0A9W7XZ65_9FUNG</name>
<proteinExistence type="inferred from homology"/>
<feature type="non-terminal residue" evidence="8">
    <location>
        <position position="103"/>
    </location>
</feature>
<dbReference type="AlphaFoldDB" id="A0A9W7XZ65"/>
<reference evidence="8" key="1">
    <citation type="submission" date="2022-07" db="EMBL/GenBank/DDBJ databases">
        <title>Phylogenomic reconstructions and comparative analyses of Kickxellomycotina fungi.</title>
        <authorList>
            <person name="Reynolds N.K."/>
            <person name="Stajich J.E."/>
            <person name="Barry K."/>
            <person name="Grigoriev I.V."/>
            <person name="Crous P."/>
            <person name="Smith M.E."/>
        </authorList>
    </citation>
    <scope>NUCLEOTIDE SEQUENCE</scope>
    <source>
        <strain evidence="8">BCRC 34381</strain>
    </source>
</reference>
<gene>
    <name evidence="8" type="ORF">LPJ61_005970</name>
</gene>
<sequence length="103" mass="10335">MEAQPASGSAPDEKPSLWEAVLREVGSSRAAATRNVLVLGDTGSGKSSAVAQLLHASLRPQVGNGQDTAATAPSISAGIGSLNEPFGEIESTAALGRHDLALS</sequence>
<evidence type="ECO:0000256" key="4">
    <source>
        <dbReference type="ARBA" id="ARBA00022701"/>
    </source>
</evidence>
<evidence type="ECO:0000256" key="2">
    <source>
        <dbReference type="ARBA" id="ARBA00006831"/>
    </source>
</evidence>
<dbReference type="Pfam" id="PF05783">
    <property type="entry name" value="DLIC"/>
    <property type="match status" value="1"/>
</dbReference>
<dbReference type="Proteomes" id="UP001143981">
    <property type="component" value="Unassembled WGS sequence"/>
</dbReference>
<dbReference type="SUPFAM" id="SSF52540">
    <property type="entry name" value="P-loop containing nucleoside triphosphate hydrolases"/>
    <property type="match status" value="1"/>
</dbReference>
<keyword evidence="6" id="KW-0505">Motor protein</keyword>
<dbReference type="OrthoDB" id="27603at2759"/>
<dbReference type="InterPro" id="IPR022780">
    <property type="entry name" value="Dynein_light_int_chain"/>
</dbReference>
<keyword evidence="7" id="KW-0206">Cytoskeleton</keyword>
<keyword evidence="9" id="KW-1185">Reference proteome</keyword>
<evidence type="ECO:0000256" key="3">
    <source>
        <dbReference type="ARBA" id="ARBA00022490"/>
    </source>
</evidence>
<accession>A0A9W7XZ65</accession>
<keyword evidence="5" id="KW-0243">Dynein</keyword>